<dbReference type="Pfam" id="PF14249">
    <property type="entry name" value="Tocopherol_cycl"/>
    <property type="match status" value="1"/>
</dbReference>
<evidence type="ECO:0000313" key="1">
    <source>
        <dbReference type="EMBL" id="NYB75598.1"/>
    </source>
</evidence>
<proteinExistence type="predicted"/>
<dbReference type="SUPFAM" id="SSF159245">
    <property type="entry name" value="AttH-like"/>
    <property type="match status" value="1"/>
</dbReference>
<reference evidence="1" key="1">
    <citation type="submission" date="2020-07" db="EMBL/GenBank/DDBJ databases">
        <title>Genomic analysis of a strain of Sedimentibacter Hydroxybenzoicus DSM7310.</title>
        <authorList>
            <person name="Ma S."/>
        </authorList>
    </citation>
    <scope>NUCLEOTIDE SEQUENCE</scope>
    <source>
        <strain evidence="1">DSM 7310</strain>
    </source>
</reference>
<dbReference type="AlphaFoldDB" id="A0A974BMC1"/>
<dbReference type="PANTHER" id="PTHR35309:SF4">
    <property type="entry name" value="TOCOPHEROL CYCLASE"/>
    <property type="match status" value="1"/>
</dbReference>
<comment type="caution">
    <text evidence="1">The sequence shown here is derived from an EMBL/GenBank/DDBJ whole genome shotgun (WGS) entry which is preliminary data.</text>
</comment>
<sequence>MVLKHKKNPLIFQGKKKEKEYFEGWYFKHVSCDLKNIIGIIPGISKNDANPHAFIQIIISKEFDGKTLNTQYYKFSTDDFKYIDEPFCLTIGNNIFTDEGIELNLKNDEYLITGSIKFSEFTKINRNILSPDAMGYFSYLPFMECYHDIISMDHNLKGVISVNSEVIDFNEGKGYIEKDWGTSFPKEYIWLQSNHFDDTDASIMFSLAHIPFLGASFQGFICNLSLNGHEYRFATYNNSKIVKINYSGSLLELVIVKGGYELLVNSVICRDSGSLKAPINGAMNIIIKEGLTGSADIRLLKNSKILFEGRGNPCAIEVMMKD</sequence>
<dbReference type="RefSeq" id="WP_179239315.1">
    <property type="nucleotide sequence ID" value="NZ_JACBNQ010000024.1"/>
</dbReference>
<dbReference type="InterPro" id="IPR025893">
    <property type="entry name" value="Tocopherol_cyclase"/>
</dbReference>
<evidence type="ECO:0000313" key="2">
    <source>
        <dbReference type="Proteomes" id="UP000611629"/>
    </source>
</evidence>
<keyword evidence="2" id="KW-1185">Reference proteome</keyword>
<organism evidence="1 2">
    <name type="scientific">Sedimentibacter hydroxybenzoicus DSM 7310</name>
    <dbReference type="NCBI Taxonomy" id="1123245"/>
    <lineage>
        <taxon>Bacteria</taxon>
        <taxon>Bacillati</taxon>
        <taxon>Bacillota</taxon>
        <taxon>Tissierellia</taxon>
        <taxon>Sedimentibacter</taxon>
    </lineage>
</organism>
<dbReference type="GO" id="GO:0009976">
    <property type="term" value="F:tocopherol cyclase activity"/>
    <property type="evidence" value="ECO:0007669"/>
    <property type="project" value="InterPro"/>
</dbReference>
<dbReference type="Proteomes" id="UP000611629">
    <property type="component" value="Unassembled WGS sequence"/>
</dbReference>
<dbReference type="PANTHER" id="PTHR35309">
    <property type="match status" value="1"/>
</dbReference>
<accession>A0A974BMC1</accession>
<dbReference type="EMBL" id="JACBNQ010000024">
    <property type="protein sequence ID" value="NYB75598.1"/>
    <property type="molecule type" value="Genomic_DNA"/>
</dbReference>
<name>A0A974BMC1_SEDHY</name>
<evidence type="ECO:0008006" key="3">
    <source>
        <dbReference type="Google" id="ProtNLM"/>
    </source>
</evidence>
<gene>
    <name evidence="1" type="ORF">HZF24_15730</name>
</gene>
<protein>
    <recommendedName>
        <fullName evidence="3">Tocopherol cyclase</fullName>
    </recommendedName>
</protein>